<proteinExistence type="predicted"/>
<feature type="transmembrane region" description="Helical" evidence="2">
    <location>
        <begin position="6"/>
        <end position="25"/>
    </location>
</feature>
<feature type="region of interest" description="Disordered" evidence="1">
    <location>
        <begin position="79"/>
        <end position="112"/>
    </location>
</feature>
<dbReference type="AlphaFoldDB" id="A0A6G8PWX5"/>
<reference evidence="3 4" key="1">
    <citation type="submission" date="2019-10" db="EMBL/GenBank/DDBJ databases">
        <title>Rubrobacter sp nov SCSIO 52915 isolated from a deep-sea sediment in the South China Sea.</title>
        <authorList>
            <person name="Chen R.W."/>
        </authorList>
    </citation>
    <scope>NUCLEOTIDE SEQUENCE [LARGE SCALE GENOMIC DNA]</scope>
    <source>
        <strain evidence="3 4">SCSIO 52915</strain>
    </source>
</reference>
<keyword evidence="4" id="KW-1185">Reference proteome</keyword>
<dbReference type="RefSeq" id="WP_166396322.1">
    <property type="nucleotide sequence ID" value="NZ_CP045121.1"/>
</dbReference>
<dbReference type="EMBL" id="CP045121">
    <property type="protein sequence ID" value="QIN78647.1"/>
    <property type="molecule type" value="Genomic_DNA"/>
</dbReference>
<sequence length="112" mass="12176">MITFVGILVALVALAGLALGLFMAADRRTREPGLLFALWWTPALAAAAGIFMRDPVTFSMGLVCFVVAGAALVFERASTRKSSKQRRFSPDSERTTQRAIRTQNRADNKTAS</sequence>
<evidence type="ECO:0000256" key="2">
    <source>
        <dbReference type="SAM" id="Phobius"/>
    </source>
</evidence>
<feature type="transmembrane region" description="Helical" evidence="2">
    <location>
        <begin position="32"/>
        <end position="52"/>
    </location>
</feature>
<dbReference type="KEGG" id="rmar:GBA65_09060"/>
<keyword evidence="2" id="KW-1133">Transmembrane helix</keyword>
<dbReference type="Proteomes" id="UP000502706">
    <property type="component" value="Chromosome"/>
</dbReference>
<accession>A0A6G8PWX5</accession>
<evidence type="ECO:0000313" key="4">
    <source>
        <dbReference type="Proteomes" id="UP000502706"/>
    </source>
</evidence>
<organism evidence="3 4">
    <name type="scientific">Rubrobacter marinus</name>
    <dbReference type="NCBI Taxonomy" id="2653852"/>
    <lineage>
        <taxon>Bacteria</taxon>
        <taxon>Bacillati</taxon>
        <taxon>Actinomycetota</taxon>
        <taxon>Rubrobacteria</taxon>
        <taxon>Rubrobacterales</taxon>
        <taxon>Rubrobacteraceae</taxon>
        <taxon>Rubrobacter</taxon>
    </lineage>
</organism>
<keyword evidence="2" id="KW-0472">Membrane</keyword>
<feature type="transmembrane region" description="Helical" evidence="2">
    <location>
        <begin position="58"/>
        <end position="77"/>
    </location>
</feature>
<name>A0A6G8PWX5_9ACTN</name>
<keyword evidence="2" id="KW-0812">Transmembrane</keyword>
<evidence type="ECO:0000313" key="3">
    <source>
        <dbReference type="EMBL" id="QIN78647.1"/>
    </source>
</evidence>
<protein>
    <submittedName>
        <fullName evidence="3">Uncharacterized protein</fullName>
    </submittedName>
</protein>
<gene>
    <name evidence="3" type="ORF">GBA65_09060</name>
</gene>
<evidence type="ECO:0000256" key="1">
    <source>
        <dbReference type="SAM" id="MobiDB-lite"/>
    </source>
</evidence>